<dbReference type="Proteomes" id="UP001341281">
    <property type="component" value="Chromosome 01"/>
</dbReference>
<name>A0AAQ3SKE0_PASNO</name>
<gene>
    <name evidence="2" type="ORF">U9M48_003133</name>
</gene>
<dbReference type="AlphaFoldDB" id="A0AAQ3SKE0"/>
<protein>
    <submittedName>
        <fullName evidence="2">Uncharacterized protein</fullName>
    </submittedName>
</protein>
<evidence type="ECO:0000313" key="3">
    <source>
        <dbReference type="Proteomes" id="UP001341281"/>
    </source>
</evidence>
<feature type="region of interest" description="Disordered" evidence="1">
    <location>
        <begin position="40"/>
        <end position="67"/>
    </location>
</feature>
<evidence type="ECO:0000256" key="1">
    <source>
        <dbReference type="SAM" id="MobiDB-lite"/>
    </source>
</evidence>
<dbReference type="EMBL" id="CP144745">
    <property type="protein sequence ID" value="WVZ52038.1"/>
    <property type="molecule type" value="Genomic_DNA"/>
</dbReference>
<dbReference type="PANTHER" id="PTHR47481:SF41">
    <property type="entry name" value="COPIA-LIKE POLYPROTEIN_RETROTRANSPOSON"/>
    <property type="match status" value="1"/>
</dbReference>
<accession>A0AAQ3SKE0</accession>
<dbReference type="PANTHER" id="PTHR47481">
    <property type="match status" value="1"/>
</dbReference>
<sequence length="194" mass="21233">MTDDAPTAAVLEAERQAAAATAAAARRALQDEVARHEQALADARRRLVATPPPEDEDEDAGSVTSNNSAAGNAISSLHTQAMGILNIRALIPMVLDLNAPFFSKWRRLLLLALGKYALADHVLSDASFSADPHWVRMDLYVLSWVYGTITTDLFEVIITASPSDRGTWVALEQQFLRNRETRVILVDTEFSTLS</sequence>
<proteinExistence type="predicted"/>
<reference evidence="2 3" key="1">
    <citation type="submission" date="2024-02" db="EMBL/GenBank/DDBJ databases">
        <title>High-quality chromosome-scale genome assembly of Pensacola bahiagrass (Paspalum notatum Flugge var. saurae).</title>
        <authorList>
            <person name="Vega J.M."/>
            <person name="Podio M."/>
            <person name="Orjuela J."/>
            <person name="Siena L.A."/>
            <person name="Pessino S.C."/>
            <person name="Combes M.C."/>
            <person name="Mariac C."/>
            <person name="Albertini E."/>
            <person name="Pupilli F."/>
            <person name="Ortiz J.P.A."/>
            <person name="Leblanc O."/>
        </authorList>
    </citation>
    <scope>NUCLEOTIDE SEQUENCE [LARGE SCALE GENOMIC DNA]</scope>
    <source>
        <strain evidence="2">R1</strain>
        <tissue evidence="2">Leaf</tissue>
    </source>
</reference>
<organism evidence="2 3">
    <name type="scientific">Paspalum notatum var. saurae</name>
    <dbReference type="NCBI Taxonomy" id="547442"/>
    <lineage>
        <taxon>Eukaryota</taxon>
        <taxon>Viridiplantae</taxon>
        <taxon>Streptophyta</taxon>
        <taxon>Embryophyta</taxon>
        <taxon>Tracheophyta</taxon>
        <taxon>Spermatophyta</taxon>
        <taxon>Magnoliopsida</taxon>
        <taxon>Liliopsida</taxon>
        <taxon>Poales</taxon>
        <taxon>Poaceae</taxon>
        <taxon>PACMAD clade</taxon>
        <taxon>Panicoideae</taxon>
        <taxon>Andropogonodae</taxon>
        <taxon>Paspaleae</taxon>
        <taxon>Paspalinae</taxon>
        <taxon>Paspalum</taxon>
    </lineage>
</organism>
<keyword evidence="3" id="KW-1185">Reference proteome</keyword>
<evidence type="ECO:0000313" key="2">
    <source>
        <dbReference type="EMBL" id="WVZ52038.1"/>
    </source>
</evidence>